<reference evidence="9 10" key="1">
    <citation type="submission" date="2016-04" db="EMBL/GenBank/DDBJ databases">
        <title>A degradative enzymes factory behind the ericoid mycorrhizal symbiosis.</title>
        <authorList>
            <consortium name="DOE Joint Genome Institute"/>
            <person name="Martino E."/>
            <person name="Morin E."/>
            <person name="Grelet G."/>
            <person name="Kuo A."/>
            <person name="Kohler A."/>
            <person name="Daghino S."/>
            <person name="Barry K."/>
            <person name="Choi C."/>
            <person name="Cichocki N."/>
            <person name="Clum A."/>
            <person name="Copeland A."/>
            <person name="Hainaut M."/>
            <person name="Haridas S."/>
            <person name="Labutti K."/>
            <person name="Lindquist E."/>
            <person name="Lipzen A."/>
            <person name="Khouja H.-R."/>
            <person name="Murat C."/>
            <person name="Ohm R."/>
            <person name="Olson A."/>
            <person name="Spatafora J."/>
            <person name="Veneault-Fourrey C."/>
            <person name="Henrissat B."/>
            <person name="Grigoriev I."/>
            <person name="Martin F."/>
            <person name="Perotto S."/>
        </authorList>
    </citation>
    <scope>NUCLEOTIDE SEQUENCE [LARGE SCALE GENOMIC DNA]</scope>
    <source>
        <strain evidence="9 10">F</strain>
    </source>
</reference>
<organism evidence="9 10">
    <name type="scientific">Hyaloscypha variabilis (strain UAMH 11265 / GT02V1 / F)</name>
    <name type="common">Meliniomyces variabilis</name>
    <dbReference type="NCBI Taxonomy" id="1149755"/>
    <lineage>
        <taxon>Eukaryota</taxon>
        <taxon>Fungi</taxon>
        <taxon>Dikarya</taxon>
        <taxon>Ascomycota</taxon>
        <taxon>Pezizomycotina</taxon>
        <taxon>Leotiomycetes</taxon>
        <taxon>Helotiales</taxon>
        <taxon>Hyaloscyphaceae</taxon>
        <taxon>Hyaloscypha</taxon>
        <taxon>Hyaloscypha variabilis</taxon>
    </lineage>
</organism>
<comment type="subcellular location">
    <subcellularLocation>
        <location evidence="1">Membrane</location>
        <topology evidence="1">Multi-pass membrane protein</topology>
    </subcellularLocation>
</comment>
<evidence type="ECO:0000256" key="7">
    <source>
        <dbReference type="SAM" id="Phobius"/>
    </source>
</evidence>
<keyword evidence="4 7" id="KW-0812">Transmembrane</keyword>
<feature type="transmembrane region" description="Helical" evidence="7">
    <location>
        <begin position="290"/>
        <end position="314"/>
    </location>
</feature>
<feature type="transmembrane region" description="Helical" evidence="7">
    <location>
        <begin position="124"/>
        <end position="145"/>
    </location>
</feature>
<dbReference type="InterPro" id="IPR036259">
    <property type="entry name" value="MFS_trans_sf"/>
</dbReference>
<evidence type="ECO:0000313" key="10">
    <source>
        <dbReference type="Proteomes" id="UP000235786"/>
    </source>
</evidence>
<keyword evidence="6 7" id="KW-0472">Membrane</keyword>
<dbReference type="InterPro" id="IPR020846">
    <property type="entry name" value="MFS_dom"/>
</dbReference>
<dbReference type="Gene3D" id="1.20.1250.20">
    <property type="entry name" value="MFS general substrate transporter like domains"/>
    <property type="match status" value="2"/>
</dbReference>
<dbReference type="PROSITE" id="PS00217">
    <property type="entry name" value="SUGAR_TRANSPORT_2"/>
    <property type="match status" value="1"/>
</dbReference>
<protein>
    <submittedName>
        <fullName evidence="9">General substrate transporter</fullName>
    </submittedName>
</protein>
<feature type="transmembrane region" description="Helical" evidence="7">
    <location>
        <begin position="157"/>
        <end position="178"/>
    </location>
</feature>
<dbReference type="PANTHER" id="PTHR48022:SF72">
    <property type="entry name" value="MAJOR FACILITATOR SUPERFAMILY (MFS) PROFILE DOMAIN-CONTAINING PROTEIN-RELATED"/>
    <property type="match status" value="1"/>
</dbReference>
<accession>A0A2J6RG65</accession>
<dbReference type="InterPro" id="IPR005829">
    <property type="entry name" value="Sugar_transporter_CS"/>
</dbReference>
<feature type="transmembrane region" description="Helical" evidence="7">
    <location>
        <begin position="28"/>
        <end position="52"/>
    </location>
</feature>
<comment type="similarity">
    <text evidence="2">Belongs to the major facilitator superfamily. Sugar transporter (TC 2.A.1.1) family.</text>
</comment>
<dbReference type="InterPro" id="IPR003663">
    <property type="entry name" value="Sugar/inositol_transpt"/>
</dbReference>
<evidence type="ECO:0000256" key="5">
    <source>
        <dbReference type="ARBA" id="ARBA00022989"/>
    </source>
</evidence>
<evidence type="ECO:0000256" key="1">
    <source>
        <dbReference type="ARBA" id="ARBA00004141"/>
    </source>
</evidence>
<gene>
    <name evidence="9" type="ORF">L207DRAFT_432703</name>
</gene>
<dbReference type="GO" id="GO:0005351">
    <property type="term" value="F:carbohydrate:proton symporter activity"/>
    <property type="evidence" value="ECO:0007669"/>
    <property type="project" value="TreeGrafter"/>
</dbReference>
<evidence type="ECO:0000256" key="3">
    <source>
        <dbReference type="ARBA" id="ARBA00022448"/>
    </source>
</evidence>
<dbReference type="InterPro" id="IPR005828">
    <property type="entry name" value="MFS_sugar_transport-like"/>
</dbReference>
<dbReference type="GO" id="GO:0016020">
    <property type="term" value="C:membrane"/>
    <property type="evidence" value="ECO:0007669"/>
    <property type="project" value="UniProtKB-SubCell"/>
</dbReference>
<keyword evidence="10" id="KW-1185">Reference proteome</keyword>
<feature type="transmembrane region" description="Helical" evidence="7">
    <location>
        <begin position="84"/>
        <end position="104"/>
    </location>
</feature>
<feature type="transmembrane region" description="Helical" evidence="7">
    <location>
        <begin position="357"/>
        <end position="376"/>
    </location>
</feature>
<evidence type="ECO:0000256" key="4">
    <source>
        <dbReference type="ARBA" id="ARBA00022692"/>
    </source>
</evidence>
<evidence type="ECO:0000313" key="9">
    <source>
        <dbReference type="EMBL" id="PMD37501.1"/>
    </source>
</evidence>
<dbReference type="PROSITE" id="PS50850">
    <property type="entry name" value="MFS"/>
    <property type="match status" value="1"/>
</dbReference>
<keyword evidence="5 7" id="KW-1133">Transmembrane helix</keyword>
<dbReference type="OrthoDB" id="6612291at2759"/>
<name>A0A2J6RG65_HYAVF</name>
<sequence length="430" mass="48067">FGYDQGVFGGLITNPDFLDTFGHPGTGFLGIIVSIYNIGCLIDCGLNFVFGARFGRRQAIWIAMCCIIVGAILQTSAFSVAQLMIGRIITGMGVGIDTSTVPTYQAELCKADRRGRLVTTEVQLAFRFVLTFARFYSLALVSLWHISSTMVDGPFAWSFPIACQTIFALIIIILIIGLPETPRWLIQQGRVDEAVEVMSKVFDAPPTDAFIVAEKEAILNAVAIESSSPFMWSKLFHRDPLQTGWRVFLACLVLFMNQWAGINVIVFYAPTVLETNIGLARSDLESVDRILPYCKFNYFMLCFGASLNAIPWCYSAEILPLSVRAQGTSLAVMNNWLWVFVIVMVTPTMIANITWKAYFVFMACNFAFVPMIYFLFPETKGLSLEEIDYLFLKEDRLSLEDAHRQGNSTNDSLNNNKMEDTAQVGMVENI</sequence>
<dbReference type="PRINTS" id="PR00171">
    <property type="entry name" value="SUGRTRNSPORT"/>
</dbReference>
<feature type="domain" description="Major facilitator superfamily (MFS) profile" evidence="8">
    <location>
        <begin position="1"/>
        <end position="380"/>
    </location>
</feature>
<evidence type="ECO:0000256" key="6">
    <source>
        <dbReference type="ARBA" id="ARBA00023136"/>
    </source>
</evidence>
<dbReference type="AlphaFoldDB" id="A0A2J6RG65"/>
<dbReference type="InterPro" id="IPR050360">
    <property type="entry name" value="MFS_Sugar_Transporters"/>
</dbReference>
<feature type="transmembrane region" description="Helical" evidence="7">
    <location>
        <begin position="59"/>
        <end position="78"/>
    </location>
</feature>
<dbReference type="EMBL" id="KZ613949">
    <property type="protein sequence ID" value="PMD37501.1"/>
    <property type="molecule type" value="Genomic_DNA"/>
</dbReference>
<evidence type="ECO:0000256" key="2">
    <source>
        <dbReference type="ARBA" id="ARBA00010992"/>
    </source>
</evidence>
<dbReference type="SUPFAM" id="SSF103473">
    <property type="entry name" value="MFS general substrate transporter"/>
    <property type="match status" value="1"/>
</dbReference>
<evidence type="ECO:0000259" key="8">
    <source>
        <dbReference type="PROSITE" id="PS50850"/>
    </source>
</evidence>
<dbReference type="PANTHER" id="PTHR48022">
    <property type="entry name" value="PLASTIDIC GLUCOSE TRANSPORTER 4"/>
    <property type="match status" value="1"/>
</dbReference>
<keyword evidence="3" id="KW-0813">Transport</keyword>
<proteinExistence type="inferred from homology"/>
<feature type="transmembrane region" description="Helical" evidence="7">
    <location>
        <begin position="247"/>
        <end position="270"/>
    </location>
</feature>
<dbReference type="Pfam" id="PF00083">
    <property type="entry name" value="Sugar_tr"/>
    <property type="match status" value="2"/>
</dbReference>
<feature type="non-terminal residue" evidence="9">
    <location>
        <position position="1"/>
    </location>
</feature>
<feature type="transmembrane region" description="Helical" evidence="7">
    <location>
        <begin position="335"/>
        <end position="351"/>
    </location>
</feature>
<dbReference type="Proteomes" id="UP000235786">
    <property type="component" value="Unassembled WGS sequence"/>
</dbReference>